<dbReference type="SUPFAM" id="SSF53098">
    <property type="entry name" value="Ribonuclease H-like"/>
    <property type="match status" value="1"/>
</dbReference>
<protein>
    <recommendedName>
        <fullName evidence="5">Reverse transcriptase zinc-binding domain-containing protein</fullName>
    </recommendedName>
</protein>
<proteinExistence type="predicted"/>
<reference evidence="3 4" key="1">
    <citation type="submission" date="2024-04" db="EMBL/GenBank/DDBJ databases">
        <authorList>
            <person name="Fracassetti M."/>
        </authorList>
    </citation>
    <scope>NUCLEOTIDE SEQUENCE [LARGE SCALE GENOMIC DNA]</scope>
</reference>
<accession>A0AAV2CSI1</accession>
<dbReference type="AlphaFoldDB" id="A0AAV2CSI1"/>
<evidence type="ECO:0000259" key="2">
    <source>
        <dbReference type="Pfam" id="PF13966"/>
    </source>
</evidence>
<dbReference type="Proteomes" id="UP001497516">
    <property type="component" value="Chromosome 10"/>
</dbReference>
<dbReference type="GO" id="GO:0004523">
    <property type="term" value="F:RNA-DNA hybrid ribonuclease activity"/>
    <property type="evidence" value="ECO:0007669"/>
    <property type="project" value="InterPro"/>
</dbReference>
<dbReference type="InterPro" id="IPR036397">
    <property type="entry name" value="RNaseH_sf"/>
</dbReference>
<evidence type="ECO:0000313" key="3">
    <source>
        <dbReference type="EMBL" id="CAL1358763.1"/>
    </source>
</evidence>
<dbReference type="PANTHER" id="PTHR33116">
    <property type="entry name" value="REVERSE TRANSCRIPTASE ZINC-BINDING DOMAIN-CONTAINING PROTEIN-RELATED-RELATED"/>
    <property type="match status" value="1"/>
</dbReference>
<evidence type="ECO:0008006" key="5">
    <source>
        <dbReference type="Google" id="ProtNLM"/>
    </source>
</evidence>
<dbReference type="GO" id="GO:0003676">
    <property type="term" value="F:nucleic acid binding"/>
    <property type="evidence" value="ECO:0007669"/>
    <property type="project" value="InterPro"/>
</dbReference>
<dbReference type="InterPro" id="IPR026960">
    <property type="entry name" value="RVT-Znf"/>
</dbReference>
<dbReference type="InterPro" id="IPR012337">
    <property type="entry name" value="RNaseH-like_sf"/>
</dbReference>
<gene>
    <name evidence="3" type="ORF">LTRI10_LOCUS6290</name>
</gene>
<dbReference type="InterPro" id="IPR002156">
    <property type="entry name" value="RNaseH_domain"/>
</dbReference>
<feature type="domain" description="RNase H type-1" evidence="1">
    <location>
        <begin position="420"/>
        <end position="513"/>
    </location>
</feature>
<keyword evidence="4" id="KW-1185">Reference proteome</keyword>
<sequence length="519" mass="60717">MSVFLIPEGVITEIRRAIASFWWGQQKEERRIPWRAWHKLCKPKVEGGMRFRDHHSFNIALLGKQVWNLINNPESLVARVLKAKYYPNTDILQAQLGSNPSYTWRSILAAQKAVKEGIRWRVGNGSDINIWSDCWVAGAKEANYRLTTPKPNSGGLTRVIDLIDHEKREWRDNMLQNFFNMEDRMKIRAIPIHRQPAKDILVWSMERKGCYTVKSAYSQLIKKRDTTVFQEETTAEGEEKVGDQNYEVYDPMDWARLWKLMIPPKIKIFLWRLAHEILPTNKNIESRNKEAAVECPFCHLEETHNHIFRECQWAIRIWSSSSFRPLFELEPNLSSSSWLCAVMDQVEDEVLEKLGIILWSIWNERNNKMFNRKKAEEWKVVGRALNYWEEYKAQHKLKKEEGPKWKHTWEKPPAGWVKMNVDAAVLEEGGIGLRAVAREADGGFLFAAVRRERIRWEPEFSELRAIIFGLQMAGEQQLRPTVVESDCLAAIQQIQAKEMTRLEGEVMVREVQEKAQEMG</sequence>
<organism evidence="3 4">
    <name type="scientific">Linum trigynum</name>
    <dbReference type="NCBI Taxonomy" id="586398"/>
    <lineage>
        <taxon>Eukaryota</taxon>
        <taxon>Viridiplantae</taxon>
        <taxon>Streptophyta</taxon>
        <taxon>Embryophyta</taxon>
        <taxon>Tracheophyta</taxon>
        <taxon>Spermatophyta</taxon>
        <taxon>Magnoliopsida</taxon>
        <taxon>eudicotyledons</taxon>
        <taxon>Gunneridae</taxon>
        <taxon>Pentapetalae</taxon>
        <taxon>rosids</taxon>
        <taxon>fabids</taxon>
        <taxon>Malpighiales</taxon>
        <taxon>Linaceae</taxon>
        <taxon>Linum</taxon>
    </lineage>
</organism>
<feature type="domain" description="Reverse transcriptase zinc-binding" evidence="2">
    <location>
        <begin position="211"/>
        <end position="318"/>
    </location>
</feature>
<dbReference type="EMBL" id="OZ034814">
    <property type="protein sequence ID" value="CAL1358763.1"/>
    <property type="molecule type" value="Genomic_DNA"/>
</dbReference>
<dbReference type="Pfam" id="PF13456">
    <property type="entry name" value="RVT_3"/>
    <property type="match status" value="1"/>
</dbReference>
<name>A0AAV2CSI1_9ROSI</name>
<dbReference type="PANTHER" id="PTHR33116:SF86">
    <property type="entry name" value="REVERSE TRANSCRIPTASE DOMAIN-CONTAINING PROTEIN"/>
    <property type="match status" value="1"/>
</dbReference>
<evidence type="ECO:0000259" key="1">
    <source>
        <dbReference type="Pfam" id="PF13456"/>
    </source>
</evidence>
<evidence type="ECO:0000313" key="4">
    <source>
        <dbReference type="Proteomes" id="UP001497516"/>
    </source>
</evidence>
<dbReference type="Pfam" id="PF13966">
    <property type="entry name" value="zf-RVT"/>
    <property type="match status" value="1"/>
</dbReference>
<dbReference type="Gene3D" id="3.30.420.10">
    <property type="entry name" value="Ribonuclease H-like superfamily/Ribonuclease H"/>
    <property type="match status" value="1"/>
</dbReference>